<dbReference type="SMART" id="SM00280">
    <property type="entry name" value="KAZAL"/>
    <property type="match status" value="1"/>
</dbReference>
<dbReference type="InterPro" id="IPR050653">
    <property type="entry name" value="Prot_Inhib_GrowthFact_Antg"/>
</dbReference>
<feature type="region of interest" description="Disordered" evidence="4">
    <location>
        <begin position="220"/>
        <end position="304"/>
    </location>
</feature>
<evidence type="ECO:0000256" key="2">
    <source>
        <dbReference type="ARBA" id="ARBA00022900"/>
    </source>
</evidence>
<comment type="caution">
    <text evidence="7">The sequence shown here is derived from an EMBL/GenBank/DDBJ whole genome shotgun (WGS) entry which is preliminary data.</text>
</comment>
<organism evidence="7 8">
    <name type="scientific">Phytophthora infestans</name>
    <name type="common">Potato late blight agent</name>
    <name type="synonym">Botrytis infestans</name>
    <dbReference type="NCBI Taxonomy" id="4787"/>
    <lineage>
        <taxon>Eukaryota</taxon>
        <taxon>Sar</taxon>
        <taxon>Stramenopiles</taxon>
        <taxon>Oomycota</taxon>
        <taxon>Peronosporomycetes</taxon>
        <taxon>Peronosporales</taxon>
        <taxon>Peronosporaceae</taxon>
        <taxon>Phytophthora</taxon>
    </lineage>
</organism>
<accession>A0A833SUL3</accession>
<evidence type="ECO:0000313" key="7">
    <source>
        <dbReference type="EMBL" id="KAF4038364.1"/>
    </source>
</evidence>
<dbReference type="EMBL" id="WSZM01000199">
    <property type="protein sequence ID" value="KAF4038364.1"/>
    <property type="molecule type" value="Genomic_DNA"/>
</dbReference>
<feature type="compositionally biased region" description="Polar residues" evidence="4">
    <location>
        <begin position="266"/>
        <end position="275"/>
    </location>
</feature>
<dbReference type="AlphaFoldDB" id="A0A833SUL3"/>
<evidence type="ECO:0000256" key="3">
    <source>
        <dbReference type="ARBA" id="ARBA00023157"/>
    </source>
</evidence>
<dbReference type="InterPro" id="IPR002350">
    <property type="entry name" value="Kazal_dom"/>
</dbReference>
<evidence type="ECO:0000256" key="5">
    <source>
        <dbReference type="SAM" id="SignalP"/>
    </source>
</evidence>
<gene>
    <name evidence="7" type="ORF">GN244_ATG09535</name>
</gene>
<dbReference type="PANTHER" id="PTHR10913:SF45">
    <property type="entry name" value="FOLLISTATIN, ISOFORM A-RELATED"/>
    <property type="match status" value="1"/>
</dbReference>
<dbReference type="PROSITE" id="PS51465">
    <property type="entry name" value="KAZAL_2"/>
    <property type="match status" value="1"/>
</dbReference>
<sequence>MKFTAGIVLAAIAVAGVSAESTITVDPKTLTHVDPASIIGIGPVVPAGNDPKMKKAMEQLAGSHSASGSGNYYTIDPRTMPTQNPAYLEGLGPQMPVKDLPKESSTNTLQIDPNTLPVQDPKYLEGLGPQTPAGDNPKLKKAMESLEGSHDASSGSNYYTINPHDLPKYDPSFGFGPGPVVLPGMPGYGKNEAANKAWEEFQKQDGGSNNGKTRKLEAAESTNTLTIDPKTFPTQDPKYLEGLGPQTPAGDNPKLKKAMEQLAGSHESSSGSNYYTIDPRTLPTQDPKYLEGLGPQTPAGPNVKKAMTDFASKDSGTTTTLDTTKTATPTLNPAMYEGLGPAMLPGMPGYGQNAQFNKAWKEFTHQQSASTSASGSGVSNCPDACPDVYTPVCGSDGNTYSNSCFLGIASCKNPDKHIAQASEGSCPN</sequence>
<feature type="signal peptide" evidence="5">
    <location>
        <begin position="1"/>
        <end position="19"/>
    </location>
</feature>
<name>A0A833SUL3_PHYIN</name>
<dbReference type="CDD" id="cd00104">
    <property type="entry name" value="KAZAL_FS"/>
    <property type="match status" value="1"/>
</dbReference>
<keyword evidence="1" id="KW-0646">Protease inhibitor</keyword>
<dbReference type="Gene3D" id="3.30.60.30">
    <property type="match status" value="1"/>
</dbReference>
<feature type="compositionally biased region" description="Basic and acidic residues" evidence="4">
    <location>
        <begin position="137"/>
        <end position="150"/>
    </location>
</feature>
<feature type="compositionally biased region" description="Polar residues" evidence="4">
    <location>
        <begin position="103"/>
        <end position="117"/>
    </location>
</feature>
<keyword evidence="5" id="KW-0732">Signal</keyword>
<dbReference type="InterPro" id="IPR036058">
    <property type="entry name" value="Kazal_dom_sf"/>
</dbReference>
<proteinExistence type="predicted"/>
<feature type="domain" description="Kazal-like" evidence="6">
    <location>
        <begin position="375"/>
        <end position="428"/>
    </location>
</feature>
<feature type="chain" id="PRO_5032756860" evidence="5">
    <location>
        <begin position="20"/>
        <end position="428"/>
    </location>
</feature>
<reference evidence="7" key="1">
    <citation type="submission" date="2020-04" db="EMBL/GenBank/DDBJ databases">
        <title>Hybrid Assembly of Korean Phytophthora infestans isolates.</title>
        <authorList>
            <person name="Prokchorchik M."/>
            <person name="Lee Y."/>
            <person name="Seo J."/>
            <person name="Cho J.-H."/>
            <person name="Park Y.-E."/>
            <person name="Jang D.-C."/>
            <person name="Im J.-S."/>
            <person name="Choi J.-G."/>
            <person name="Park H.-J."/>
            <person name="Lee G.-B."/>
            <person name="Lee Y.-G."/>
            <person name="Hong S.-Y."/>
            <person name="Cho K."/>
            <person name="Sohn K.H."/>
        </authorList>
    </citation>
    <scope>NUCLEOTIDE SEQUENCE</scope>
    <source>
        <strain evidence="7">KR_1_A1</strain>
    </source>
</reference>
<keyword evidence="3" id="KW-1015">Disulfide bond</keyword>
<protein>
    <submittedName>
        <fullName evidence="7">Kazal-type serine protease inhibitor domain</fullName>
    </submittedName>
</protein>
<dbReference type="Proteomes" id="UP000602510">
    <property type="component" value="Unassembled WGS sequence"/>
</dbReference>
<evidence type="ECO:0000256" key="4">
    <source>
        <dbReference type="SAM" id="MobiDB-lite"/>
    </source>
</evidence>
<feature type="region of interest" description="Disordered" evidence="4">
    <location>
        <begin position="101"/>
        <end position="159"/>
    </location>
</feature>
<evidence type="ECO:0000313" key="8">
    <source>
        <dbReference type="Proteomes" id="UP000602510"/>
    </source>
</evidence>
<dbReference type="PANTHER" id="PTHR10913">
    <property type="entry name" value="FOLLISTATIN-RELATED"/>
    <property type="match status" value="1"/>
</dbReference>
<dbReference type="GO" id="GO:0005576">
    <property type="term" value="C:extracellular region"/>
    <property type="evidence" value="ECO:0007669"/>
    <property type="project" value="TreeGrafter"/>
</dbReference>
<evidence type="ECO:0000259" key="6">
    <source>
        <dbReference type="PROSITE" id="PS51465"/>
    </source>
</evidence>
<evidence type="ECO:0000256" key="1">
    <source>
        <dbReference type="ARBA" id="ARBA00022690"/>
    </source>
</evidence>
<dbReference type="SUPFAM" id="SSF100895">
    <property type="entry name" value="Kazal-type serine protease inhibitors"/>
    <property type="match status" value="1"/>
</dbReference>
<keyword evidence="2" id="KW-0722">Serine protease inhibitor</keyword>
<keyword evidence="8" id="KW-1185">Reference proteome</keyword>
<dbReference type="Pfam" id="PF00050">
    <property type="entry name" value="Kazal_1"/>
    <property type="match status" value="1"/>
</dbReference>